<evidence type="ECO:0000256" key="1">
    <source>
        <dbReference type="SAM" id="MobiDB-lite"/>
    </source>
</evidence>
<gene>
    <name evidence="2" type="ORF">Glove_149g41</name>
</gene>
<sequence length="106" mass="12090">MARSLPIDIPVPPNFDYEDINNIKAGWNHLIMLPSPLEDSEEVWVESPCALGGIKLIKAKLWRYYPYGKDLWPYDQSLPGRKNGINTLPEGKRKGRGIEGVEQERV</sequence>
<accession>A0A397ITI5</accession>
<dbReference type="EMBL" id="PQFF01000140">
    <property type="protein sequence ID" value="RHZ79309.1"/>
    <property type="molecule type" value="Genomic_DNA"/>
</dbReference>
<dbReference type="AlphaFoldDB" id="A0A397ITI5"/>
<evidence type="ECO:0000313" key="3">
    <source>
        <dbReference type="Proteomes" id="UP000266861"/>
    </source>
</evidence>
<evidence type="ECO:0000313" key="2">
    <source>
        <dbReference type="EMBL" id="RHZ79309.1"/>
    </source>
</evidence>
<reference evidence="2 3" key="1">
    <citation type="submission" date="2018-08" db="EMBL/GenBank/DDBJ databases">
        <title>Genome and evolution of the arbuscular mycorrhizal fungus Diversispora epigaea (formerly Glomus versiforme) and its bacterial endosymbionts.</title>
        <authorList>
            <person name="Sun X."/>
            <person name="Fei Z."/>
            <person name="Harrison M."/>
        </authorList>
    </citation>
    <scope>NUCLEOTIDE SEQUENCE [LARGE SCALE GENOMIC DNA]</scope>
    <source>
        <strain evidence="2 3">IT104</strain>
    </source>
</reference>
<feature type="compositionally biased region" description="Basic and acidic residues" evidence="1">
    <location>
        <begin position="90"/>
        <end position="106"/>
    </location>
</feature>
<name>A0A397ITI5_9GLOM</name>
<proteinExistence type="predicted"/>
<feature type="region of interest" description="Disordered" evidence="1">
    <location>
        <begin position="77"/>
        <end position="106"/>
    </location>
</feature>
<dbReference type="Proteomes" id="UP000266861">
    <property type="component" value="Unassembled WGS sequence"/>
</dbReference>
<protein>
    <submittedName>
        <fullName evidence="2">Uncharacterized protein</fullName>
    </submittedName>
</protein>
<comment type="caution">
    <text evidence="2">The sequence shown here is derived from an EMBL/GenBank/DDBJ whole genome shotgun (WGS) entry which is preliminary data.</text>
</comment>
<organism evidence="2 3">
    <name type="scientific">Diversispora epigaea</name>
    <dbReference type="NCBI Taxonomy" id="1348612"/>
    <lineage>
        <taxon>Eukaryota</taxon>
        <taxon>Fungi</taxon>
        <taxon>Fungi incertae sedis</taxon>
        <taxon>Mucoromycota</taxon>
        <taxon>Glomeromycotina</taxon>
        <taxon>Glomeromycetes</taxon>
        <taxon>Diversisporales</taxon>
        <taxon>Diversisporaceae</taxon>
        <taxon>Diversispora</taxon>
    </lineage>
</organism>
<keyword evidence="3" id="KW-1185">Reference proteome</keyword>